<dbReference type="RefSeq" id="WP_017376994.1">
    <property type="nucleotide sequence ID" value="NZ_CP012508.1"/>
</dbReference>
<evidence type="ECO:0000313" key="1">
    <source>
        <dbReference type="EMBL" id="ALB23346.1"/>
    </source>
</evidence>
<accession>A0A1L6TD63</accession>
<dbReference type="InterPro" id="IPR002838">
    <property type="entry name" value="AIM24"/>
</dbReference>
<dbReference type="InterPro" id="IPR016031">
    <property type="entry name" value="Trp_RNA-bd_attenuator-like_dom"/>
</dbReference>
<evidence type="ECO:0000313" key="2">
    <source>
        <dbReference type="Proteomes" id="UP000029558"/>
    </source>
</evidence>
<dbReference type="Pfam" id="PF01987">
    <property type="entry name" value="AIM24"/>
    <property type="match status" value="1"/>
</dbReference>
<dbReference type="Proteomes" id="UP000029558">
    <property type="component" value="Chromosome"/>
</dbReference>
<dbReference type="PANTHER" id="PTHR43657:SF1">
    <property type="entry name" value="ALTERED INHERITANCE OF MITOCHONDRIA PROTEIN 24, MITOCHONDRIAL"/>
    <property type="match status" value="1"/>
</dbReference>
<protein>
    <submittedName>
        <fullName evidence="1">Uncharacterized protein</fullName>
    </submittedName>
</protein>
<dbReference type="EMBL" id="CP012508">
    <property type="protein sequence ID" value="ALB23346.1"/>
    <property type="molecule type" value="Genomic_DNA"/>
</dbReference>
<reference evidence="1 2" key="1">
    <citation type="journal article" date="2014" name="Genome Announc.">
        <title>Comparative Genome Analysis of Two Isolates of the Fish Pathogen Piscirickettsia salmonis from Different Hosts Reveals Major Differences in Virulence-Associated Secretion Systems.</title>
        <authorList>
            <person name="Bohle H."/>
            <person name="Henriquez P."/>
            <person name="Grothusen H."/>
            <person name="Navas E."/>
            <person name="Sandoval A."/>
            <person name="Bustamante F."/>
            <person name="Bustos P."/>
            <person name="Mancilla M."/>
        </authorList>
    </citation>
    <scope>NUCLEOTIDE SEQUENCE [LARGE SCALE GENOMIC DNA]</scope>
    <source>
        <strain evidence="2">B1-32597</strain>
    </source>
</reference>
<organism evidence="1 2">
    <name type="scientific">Piscirickettsia salmonis</name>
    <dbReference type="NCBI Taxonomy" id="1238"/>
    <lineage>
        <taxon>Bacteria</taxon>
        <taxon>Pseudomonadati</taxon>
        <taxon>Pseudomonadota</taxon>
        <taxon>Gammaproteobacteria</taxon>
        <taxon>Thiotrichales</taxon>
        <taxon>Piscirickettsiaceae</taxon>
        <taxon>Piscirickettsia</taxon>
    </lineage>
</organism>
<dbReference type="Gene3D" id="3.60.160.10">
    <property type="entry name" value="Mitochondrial biogenesis AIM24"/>
    <property type="match status" value="1"/>
</dbReference>
<name>A0A1L6TD63_PISSA</name>
<dbReference type="SUPFAM" id="SSF51219">
    <property type="entry name" value="TRAP-like"/>
    <property type="match status" value="1"/>
</dbReference>
<dbReference type="AlphaFoldDB" id="A0A1L6TD63"/>
<gene>
    <name evidence="1" type="ORF">KU39_2166</name>
</gene>
<dbReference type="OrthoDB" id="9779518at2"/>
<proteinExistence type="predicted"/>
<dbReference type="InterPro" id="IPR036983">
    <property type="entry name" value="AIM24_sf"/>
</dbReference>
<sequence>MVDVIDYKLIGHDLQIVEIELDPGEGVQAEAGAMVYMRQGIEMQTSTGGGLFSGFKRMLTGAGFFITQFSHTGHSGKAQVAFSAPYPGSIVPIDLAMHSGEILAQKDAFLCCAQGINIDIAFTKRLSAGFFGGEGFILQRLSGDGMAFIHAGGAVHCLELAPGESLRVDTGCLAAFEKTVSYDIRFVGGFKNVLFGKEGLFMAELVGPGKVYVQSLPFSRLAERMAAAIGTNKGQGDRS</sequence>
<dbReference type="PANTHER" id="PTHR43657">
    <property type="entry name" value="TRYPTOPHAN RNA-BINDING ATTENUATOR PROTEIN-LIKE PROTEIN"/>
    <property type="match status" value="1"/>
</dbReference>
<dbReference type="NCBIfam" id="TIGR00266">
    <property type="entry name" value="TIGR00266 family protein"/>
    <property type="match status" value="1"/>
</dbReference>